<dbReference type="Gene3D" id="3.30.565.10">
    <property type="entry name" value="Histidine kinase-like ATPase, C-terminal domain"/>
    <property type="match status" value="1"/>
</dbReference>
<dbReference type="SMART" id="SM00086">
    <property type="entry name" value="PAC"/>
    <property type="match status" value="1"/>
</dbReference>
<evidence type="ECO:0000256" key="2">
    <source>
        <dbReference type="ARBA" id="ARBA00012438"/>
    </source>
</evidence>
<dbReference type="PRINTS" id="PR00344">
    <property type="entry name" value="BCTRLSENSOR"/>
</dbReference>
<keyword evidence="9" id="KW-0472">Membrane</keyword>
<dbReference type="SUPFAM" id="SSF47384">
    <property type="entry name" value="Homodimeric domain of signal transducing histidine kinase"/>
    <property type="match status" value="1"/>
</dbReference>
<feature type="domain" description="PAS" evidence="11">
    <location>
        <begin position="308"/>
        <end position="379"/>
    </location>
</feature>
<keyword evidence="5" id="KW-0547">Nucleotide-binding</keyword>
<keyword evidence="3" id="KW-0597">Phosphoprotein</keyword>
<dbReference type="PANTHER" id="PTHR43065">
    <property type="entry name" value="SENSOR HISTIDINE KINASE"/>
    <property type="match status" value="1"/>
</dbReference>
<keyword evidence="7" id="KW-0067">ATP-binding</keyword>
<comment type="catalytic activity">
    <reaction evidence="1">
        <text>ATP + protein L-histidine = ADP + protein N-phospho-L-histidine.</text>
        <dbReference type="EC" id="2.7.13.3"/>
    </reaction>
</comment>
<dbReference type="SMART" id="SM00091">
    <property type="entry name" value="PAS"/>
    <property type="match status" value="1"/>
</dbReference>
<dbReference type="GO" id="GO:0005524">
    <property type="term" value="F:ATP binding"/>
    <property type="evidence" value="ECO:0007669"/>
    <property type="project" value="UniProtKB-KW"/>
</dbReference>
<dbReference type="Gene3D" id="1.10.287.130">
    <property type="match status" value="1"/>
</dbReference>
<dbReference type="AlphaFoldDB" id="A0AAX3SL90"/>
<keyword evidence="6" id="KW-0418">Kinase</keyword>
<dbReference type="RefSeq" id="WP_277849099.1">
    <property type="nucleotide sequence ID" value="NZ_CP120956.1"/>
</dbReference>
<dbReference type="PROSITE" id="PS50113">
    <property type="entry name" value="PAC"/>
    <property type="match status" value="1"/>
</dbReference>
<dbReference type="InterPro" id="IPR000014">
    <property type="entry name" value="PAS"/>
</dbReference>
<feature type="transmembrane region" description="Helical" evidence="9">
    <location>
        <begin position="269"/>
        <end position="293"/>
    </location>
</feature>
<dbReference type="InterPro" id="IPR001610">
    <property type="entry name" value="PAC"/>
</dbReference>
<dbReference type="GO" id="GO:0006355">
    <property type="term" value="P:regulation of DNA-templated transcription"/>
    <property type="evidence" value="ECO:0007669"/>
    <property type="project" value="InterPro"/>
</dbReference>
<dbReference type="GO" id="GO:0000155">
    <property type="term" value="F:phosphorelay sensor kinase activity"/>
    <property type="evidence" value="ECO:0007669"/>
    <property type="project" value="InterPro"/>
</dbReference>
<dbReference type="SUPFAM" id="SSF55785">
    <property type="entry name" value="PYP-like sensor domain (PAS domain)"/>
    <property type="match status" value="1"/>
</dbReference>
<reference evidence="13" key="1">
    <citation type="submission" date="2023-03" db="EMBL/GenBank/DDBJ databases">
        <title>Synergistic degradation of erythromycin by symbiotic bacteria Ery-6A and Ery-6B and application in simulated water remediation.</title>
        <authorList>
            <person name="Xu S."/>
        </authorList>
    </citation>
    <scope>NUCLEOTIDE SEQUENCE</scope>
    <source>
        <strain evidence="13">Ery-6A</strain>
    </source>
</reference>
<organism evidence="13 14">
    <name type="scientific">Delftia tsuruhatensis</name>
    <dbReference type="NCBI Taxonomy" id="180282"/>
    <lineage>
        <taxon>Bacteria</taxon>
        <taxon>Pseudomonadati</taxon>
        <taxon>Pseudomonadota</taxon>
        <taxon>Betaproteobacteria</taxon>
        <taxon>Burkholderiales</taxon>
        <taxon>Comamonadaceae</taxon>
        <taxon>Delftia</taxon>
    </lineage>
</organism>
<evidence type="ECO:0000259" key="11">
    <source>
        <dbReference type="PROSITE" id="PS50112"/>
    </source>
</evidence>
<accession>A0AAX3SL90</accession>
<feature type="domain" description="PAC" evidence="12">
    <location>
        <begin position="385"/>
        <end position="437"/>
    </location>
</feature>
<keyword evidence="9" id="KW-1133">Transmembrane helix</keyword>
<dbReference type="PROSITE" id="PS50112">
    <property type="entry name" value="PAS"/>
    <property type="match status" value="1"/>
</dbReference>
<dbReference type="SMART" id="SM00387">
    <property type="entry name" value="HATPase_c"/>
    <property type="match status" value="1"/>
</dbReference>
<evidence type="ECO:0000256" key="3">
    <source>
        <dbReference type="ARBA" id="ARBA00022553"/>
    </source>
</evidence>
<dbReference type="PROSITE" id="PS50109">
    <property type="entry name" value="HIS_KIN"/>
    <property type="match status" value="1"/>
</dbReference>
<evidence type="ECO:0000256" key="7">
    <source>
        <dbReference type="ARBA" id="ARBA00022840"/>
    </source>
</evidence>
<dbReference type="SUPFAM" id="SSF55874">
    <property type="entry name" value="ATPase domain of HSP90 chaperone/DNA topoisomerase II/histidine kinase"/>
    <property type="match status" value="1"/>
</dbReference>
<dbReference type="InterPro" id="IPR036097">
    <property type="entry name" value="HisK_dim/P_sf"/>
</dbReference>
<dbReference type="InterPro" id="IPR036890">
    <property type="entry name" value="HATPase_C_sf"/>
</dbReference>
<evidence type="ECO:0000256" key="1">
    <source>
        <dbReference type="ARBA" id="ARBA00000085"/>
    </source>
</evidence>
<evidence type="ECO:0000259" key="10">
    <source>
        <dbReference type="PROSITE" id="PS50109"/>
    </source>
</evidence>
<dbReference type="Gene3D" id="3.30.450.20">
    <property type="entry name" value="PAS domain"/>
    <property type="match status" value="1"/>
</dbReference>
<evidence type="ECO:0000313" key="13">
    <source>
        <dbReference type="EMBL" id="WFF80836.1"/>
    </source>
</evidence>
<dbReference type="EMBL" id="CP120956">
    <property type="protein sequence ID" value="WFF80836.1"/>
    <property type="molecule type" value="Genomic_DNA"/>
</dbReference>
<evidence type="ECO:0000256" key="9">
    <source>
        <dbReference type="SAM" id="Phobius"/>
    </source>
</evidence>
<dbReference type="InterPro" id="IPR035965">
    <property type="entry name" value="PAS-like_dom_sf"/>
</dbReference>
<keyword evidence="4" id="KW-0808">Transferase</keyword>
<dbReference type="InterPro" id="IPR003594">
    <property type="entry name" value="HATPase_dom"/>
</dbReference>
<evidence type="ECO:0000256" key="4">
    <source>
        <dbReference type="ARBA" id="ARBA00022679"/>
    </source>
</evidence>
<dbReference type="Proteomes" id="UP001219066">
    <property type="component" value="Chromosome"/>
</dbReference>
<evidence type="ECO:0000313" key="14">
    <source>
        <dbReference type="Proteomes" id="UP001219066"/>
    </source>
</evidence>
<dbReference type="Pfam" id="PF00989">
    <property type="entry name" value="PAS"/>
    <property type="match status" value="1"/>
</dbReference>
<evidence type="ECO:0000256" key="5">
    <source>
        <dbReference type="ARBA" id="ARBA00022741"/>
    </source>
</evidence>
<evidence type="ECO:0000256" key="8">
    <source>
        <dbReference type="ARBA" id="ARBA00023012"/>
    </source>
</evidence>
<keyword evidence="9" id="KW-0812">Transmembrane</keyword>
<feature type="domain" description="Histidine kinase" evidence="10">
    <location>
        <begin position="457"/>
        <end position="703"/>
    </location>
</feature>
<dbReference type="InterPro" id="IPR005467">
    <property type="entry name" value="His_kinase_dom"/>
</dbReference>
<dbReference type="Pfam" id="PF02518">
    <property type="entry name" value="HATPase_c"/>
    <property type="match status" value="1"/>
</dbReference>
<dbReference type="InterPro" id="IPR004358">
    <property type="entry name" value="Sig_transdc_His_kin-like_C"/>
</dbReference>
<dbReference type="CDD" id="cd00130">
    <property type="entry name" value="PAS"/>
    <property type="match status" value="1"/>
</dbReference>
<dbReference type="NCBIfam" id="TIGR00229">
    <property type="entry name" value="sensory_box"/>
    <property type="match status" value="1"/>
</dbReference>
<feature type="transmembrane region" description="Helical" evidence="9">
    <location>
        <begin position="28"/>
        <end position="50"/>
    </location>
</feature>
<dbReference type="EC" id="2.7.13.3" evidence="2"/>
<dbReference type="InterPro" id="IPR000700">
    <property type="entry name" value="PAS-assoc_C"/>
</dbReference>
<gene>
    <name evidence="13" type="ORF">PYR84_28585</name>
</gene>
<proteinExistence type="predicted"/>
<dbReference type="PANTHER" id="PTHR43065:SF10">
    <property type="entry name" value="PEROXIDE STRESS-ACTIVATED HISTIDINE KINASE MAK3"/>
    <property type="match status" value="1"/>
</dbReference>
<protein>
    <recommendedName>
        <fullName evidence="2">histidine kinase</fullName>
        <ecNumber evidence="2">2.7.13.3</ecNumber>
    </recommendedName>
</protein>
<evidence type="ECO:0000259" key="12">
    <source>
        <dbReference type="PROSITE" id="PS50113"/>
    </source>
</evidence>
<keyword evidence="8" id="KW-0902">Two-component regulatory system</keyword>
<dbReference type="InterPro" id="IPR013767">
    <property type="entry name" value="PAS_fold"/>
</dbReference>
<sequence>MNPLHLSTPAPAEGRWPWRRWRTAWRRWSLWSLLVALVASMLITMVWLAGRYEASQVQDKLERDTANAVADIRAALNRNLQDLQALNAPDNDPAEWKTRAAELLQVRRELMRIEWRDAGLQIRSHAETPYRNVQWEDQLRTQNTHPEAVLTCTHARRLNGPAYSPSYFQLLAEGLGTEMMEVCLPLTQSGHIIGFVIGTYSLQSLLITQVSKNLPRTQEVSFTEPDGTRLALLGASWRGTRMFTAQQLLDLPGSTLVLRMDSWHRAPSVFPNVLTALVTLMSIALVSVVAVLVRDNRRRLRAERDLGDALAFRKAMEDSLVTGLRARDLQGRISYVNPAFCSMVGFTAEELLGLSIAPYWPPERAEIYARRRDSRLSGNAPPPREGHESIFMRKDGTRFPVLIFEAPLINAQGQHTGWMSAFIDISEQKRMEEISRASQERLQATARLATVGEMASLLSHELTQPLVAISSYATGSLNMLGSDDGTGTGTGAGAGAGAGSAISDHEARLRQQLQDLRMAMERISFQADRAGRVIKSVRDFVRRRDQSREVIGAAELIDAVLPLISLQARNLGVRVTTDIEPGLPPVLCDPTMIEQVLLNLARNGMQAMDSPETMERELQLRVRRAAASTRRSWVEFAVIDCGTGIPQHVAEQLFTPFFTTRNEGMGLGLSLCRTVVEQHGGHLQHSPHSPRGTVFAFTLPAHSPAQVQA</sequence>
<name>A0AAX3SL90_9BURK</name>
<evidence type="ECO:0000256" key="6">
    <source>
        <dbReference type="ARBA" id="ARBA00022777"/>
    </source>
</evidence>